<dbReference type="InterPro" id="IPR046865">
    <property type="entry name" value="FapA_b_solenoid"/>
</dbReference>
<proteinExistence type="predicted"/>
<sequence length="521" mass="58448">MRIFSNDYFELILENEKVFIKTFKKGFPLKELDKIVRAINRLKLTNFVNLKNALEEETPVPVEIGLWLPPMEIDVSKDKMTAQLIVHDSSILEDMVLFYKELKDLLEKKKIVHGIKPVDIHTIRIGKPTVVAEGTAPIKGEDAKVTYLQLPERKPVIREDGRADYFDMNFIFEINENDWLGEKIPPKPGIDGKNIFGEEVPAPPGMDKPLKYDRKSAYEREEDGKIVIRALSKGVVEERQGILIINNHLPINGDVGLETGNIDFDGSITISGTIQKGFTVIATGDISIEGLEGVTGAKLIQSREGDIYIKGGIFGLGQTTVKAGGSIYVKHVNEANLFAKKEIVIGFYSLNSFLQADSILLDERKGKIIGGKAIARNKIVTAISGNRVERRTELIIQSLDRQEGYKTIQQKAALLKSMQEEILKLSEKVEKLSALRDRMNPAQLQSVKELKEVLEDKKQQMIQIDHEIQELMENLKSMGKGEIIVRKEAYPGTFIQIGNKSSLLTNLTKGRFVLELGELNV</sequence>
<comment type="caution">
    <text evidence="3">The sequence shown here is derived from an EMBL/GenBank/DDBJ whole genome shotgun (WGS) entry which is preliminary data.</text>
</comment>
<reference evidence="4" key="1">
    <citation type="journal article" date="2019" name="Int. J. Syst. Evol. Microbiol.">
        <title>The Global Catalogue of Microorganisms (GCM) 10K type strain sequencing project: providing services to taxonomists for standard genome sequencing and annotation.</title>
        <authorList>
            <consortium name="The Broad Institute Genomics Platform"/>
            <consortium name="The Broad Institute Genome Sequencing Center for Infectious Disease"/>
            <person name="Wu L."/>
            <person name="Ma J."/>
        </authorList>
    </citation>
    <scope>NUCLEOTIDE SEQUENCE [LARGE SCALE GENOMIC DNA]</scope>
    <source>
        <strain evidence="4">CCUG 56331</strain>
    </source>
</reference>
<dbReference type="PANTHER" id="PTHR38032">
    <property type="entry name" value="POLYMERASE-RELATED"/>
    <property type="match status" value="1"/>
</dbReference>
<dbReference type="InterPro" id="IPR046866">
    <property type="entry name" value="FapA_N"/>
</dbReference>
<dbReference type="Proteomes" id="UP001595978">
    <property type="component" value="Unassembled WGS sequence"/>
</dbReference>
<feature type="domain" description="Flagellar Assembly Protein A N-terminal region" evidence="2">
    <location>
        <begin position="71"/>
        <end position="239"/>
    </location>
</feature>
<evidence type="ECO:0000256" key="1">
    <source>
        <dbReference type="SAM" id="Coils"/>
    </source>
</evidence>
<dbReference type="PANTHER" id="PTHR38032:SF1">
    <property type="entry name" value="RNA-BINDING PROTEIN KHPB N-TERMINAL DOMAIN-CONTAINING PROTEIN"/>
    <property type="match status" value="1"/>
</dbReference>
<keyword evidence="4" id="KW-1185">Reference proteome</keyword>
<organism evidence="3 4">
    <name type="scientific">Ureibacillus suwonensis</name>
    <dbReference type="NCBI Taxonomy" id="313007"/>
    <lineage>
        <taxon>Bacteria</taxon>
        <taxon>Bacillati</taxon>
        <taxon>Bacillota</taxon>
        <taxon>Bacilli</taxon>
        <taxon>Bacillales</taxon>
        <taxon>Caryophanaceae</taxon>
        <taxon>Ureibacillus</taxon>
    </lineage>
</organism>
<evidence type="ECO:0000313" key="4">
    <source>
        <dbReference type="Proteomes" id="UP001595978"/>
    </source>
</evidence>
<feature type="coiled-coil region" evidence="1">
    <location>
        <begin position="408"/>
        <end position="474"/>
    </location>
</feature>
<dbReference type="Pfam" id="PF20250">
    <property type="entry name" value="FapA_N"/>
    <property type="match status" value="1"/>
</dbReference>
<dbReference type="InterPro" id="IPR005646">
    <property type="entry name" value="FapA"/>
</dbReference>
<keyword evidence="1" id="KW-0175">Coiled coil</keyword>
<accession>A0ABW0R6H0</accession>
<evidence type="ECO:0000313" key="3">
    <source>
        <dbReference type="EMBL" id="MFC5540289.1"/>
    </source>
</evidence>
<dbReference type="EMBL" id="JBHSNQ010000009">
    <property type="protein sequence ID" value="MFC5540289.1"/>
    <property type="molecule type" value="Genomic_DNA"/>
</dbReference>
<evidence type="ECO:0000259" key="2">
    <source>
        <dbReference type="Pfam" id="PF20250"/>
    </source>
</evidence>
<dbReference type="Pfam" id="PF03961">
    <property type="entry name" value="FapA"/>
    <property type="match status" value="1"/>
</dbReference>
<dbReference type="RefSeq" id="WP_390308610.1">
    <property type="nucleotide sequence ID" value="NZ_JBHSNQ010000009.1"/>
</dbReference>
<protein>
    <submittedName>
        <fullName evidence="3">DUF342 domain-containing protein</fullName>
    </submittedName>
</protein>
<gene>
    <name evidence="3" type="ORF">ACFPOH_00575</name>
</gene>
<name>A0ABW0R6H0_9BACL</name>